<feature type="coiled-coil region" evidence="1">
    <location>
        <begin position="625"/>
        <end position="652"/>
    </location>
</feature>
<dbReference type="PANTHER" id="PTHR38812:SF2">
    <property type="entry name" value="MU-LIKE PROPHAGE FLUMU PROTEIN GP42"/>
    <property type="match status" value="1"/>
</dbReference>
<dbReference type="Pfam" id="PF20155">
    <property type="entry name" value="TMP_3"/>
    <property type="match status" value="1"/>
</dbReference>
<dbReference type="InterPro" id="IPR053058">
    <property type="entry name" value="Mulikevirus_tape_measure"/>
</dbReference>
<accession>A0A5J4L1I0</accession>
<reference evidence="3" key="1">
    <citation type="submission" date="2019-10" db="EMBL/GenBank/DDBJ databases">
        <title>Metagenomic sequencing of thiosulfate-disproportionating enrichment culture.</title>
        <authorList>
            <person name="Umezawa K."/>
            <person name="Kojima H."/>
            <person name="Fukui M."/>
        </authorList>
    </citation>
    <scope>NUCLEOTIDE SEQUENCE</scope>
    <source>
        <strain evidence="3">45J</strain>
    </source>
</reference>
<proteinExistence type="predicted"/>
<protein>
    <recommendedName>
        <fullName evidence="2">Tape measure protein N-terminal domain-containing protein</fullName>
    </recommendedName>
</protein>
<comment type="caution">
    <text evidence="3">The sequence shown here is derived from an EMBL/GenBank/DDBJ whole genome shotgun (WGS) entry which is preliminary data.</text>
</comment>
<gene>
    <name evidence="3" type="ORF">A45J_0408</name>
</gene>
<dbReference type="EMBL" id="BLAB01000001">
    <property type="protein sequence ID" value="GER92690.1"/>
    <property type="molecule type" value="Genomic_DNA"/>
</dbReference>
<evidence type="ECO:0000259" key="2">
    <source>
        <dbReference type="Pfam" id="PF20155"/>
    </source>
</evidence>
<evidence type="ECO:0000313" key="3">
    <source>
        <dbReference type="EMBL" id="GER92690.1"/>
    </source>
</evidence>
<dbReference type="NCBIfam" id="TIGR02675">
    <property type="entry name" value="tape_meas_nterm"/>
    <property type="match status" value="1"/>
</dbReference>
<organism evidence="3">
    <name type="scientific">hot springs metagenome</name>
    <dbReference type="NCBI Taxonomy" id="433727"/>
    <lineage>
        <taxon>unclassified sequences</taxon>
        <taxon>metagenomes</taxon>
        <taxon>ecological metagenomes</taxon>
    </lineage>
</organism>
<evidence type="ECO:0000256" key="1">
    <source>
        <dbReference type="SAM" id="Coils"/>
    </source>
</evidence>
<dbReference type="InterPro" id="IPR013491">
    <property type="entry name" value="Tape_meas_N"/>
</dbReference>
<name>A0A5J4L1I0_9ZZZZ</name>
<feature type="domain" description="Tape measure protein N-terminal" evidence="2">
    <location>
        <begin position="72"/>
        <end position="257"/>
    </location>
</feature>
<sequence>MPEVRIAIVGDDKASPAAGAVASSMKNAAGAVDTFSHACQKASGRTWDFIKGLIGFESLKSSFNTIKNIAKDMLDTASTFEKTDIMLTRMFGSAKAGKAAFDWLIDFAAKMPFQLDSMQKSFIKLQVAGMNPMSGSLRILADSIAAFGGSSQDLELSSVAIQQMAGKGVISMEELRQQLGERIPTAIQIMAKELGVSMPELFDMIEKGSLSAKKGLDALFKGLDKEYGGAAEGMMNSISGIFTQFEVLWKRFIKEVADAGGFDTLKFEIQSLKDNIDKAFETGKTQQWAKNVSNGIESVIFLAKLLSNIVSTLYTGMQQVSAIVLAVSAGIFKASAMFGWLTDKLGISKGAYEEWTLAATAAWGASKDLWEWQGSAGQAKEINNAADATEKLGNATNTAADAQERNKQEIESTVKALAGASKAMSQYGADMIKFADQDFKDAKISIEGVLKVIDTVFNTQLSMQSKIKDAIKSAGASQQDIAQQQAAMLETEKKGAEARLAVWEQYYASLKQKQQELVGIQTNTQDMLLSIEQKTMSPREKYFSQVRRLEEKESMAMKLSSDEKIKMLQQVQQAWAGLTDEVKEDDTVYISQAQAIYEATSRIKSIGAEIEAEKKKQLESQSSAFTSIENAMAKAQEMIEHYRQQVLDLGNEFIAAQGKAAIEIKLDNSAAKAAIEEIKAGIQSIPDVTYKKVIVESYTKASPERPFTEGIEYMKGKMDELNTTAKYTMDLSSLSGAINAYAQLRWNLNREGLTGLKDSAGWQAVWQQIYAEPTEMMRTAIYKALGADVKGSYASGTSYVPKTGYYQLHQGERVINRSESASYDQRRYANNITFAPNITIKGGDKDPRQIAREIAKPLINELKRLKNMN</sequence>
<dbReference type="AlphaFoldDB" id="A0A5J4L1I0"/>
<keyword evidence="1" id="KW-0175">Coiled coil</keyword>
<dbReference type="PANTHER" id="PTHR38812">
    <property type="entry name" value="MU-LIKE PROPHAGE FLUMU PROTEIN GP42"/>
    <property type="match status" value="1"/>
</dbReference>